<dbReference type="Pfam" id="PF04073">
    <property type="entry name" value="tRNA_edit"/>
    <property type="match status" value="1"/>
</dbReference>
<comment type="caution">
    <text evidence="4">The sequence shown here is derived from an EMBL/GenBank/DDBJ whole genome shotgun (WGS) entry which is preliminary data.</text>
</comment>
<dbReference type="InterPro" id="IPR036754">
    <property type="entry name" value="YbaK/aa-tRNA-synt-asso_dom_sf"/>
</dbReference>
<dbReference type="SUPFAM" id="SSF55826">
    <property type="entry name" value="YbaK/ProRS associated domain"/>
    <property type="match status" value="1"/>
</dbReference>
<dbReference type="InterPro" id="IPR040285">
    <property type="entry name" value="ProX/PRXD1"/>
</dbReference>
<evidence type="ECO:0000313" key="5">
    <source>
        <dbReference type="Proteomes" id="UP000735205"/>
    </source>
</evidence>
<comment type="similarity">
    <text evidence="1">Belongs to the PRORSD1 family.</text>
</comment>
<accession>A0ABS5QRK3</accession>
<protein>
    <submittedName>
        <fullName evidence="4">Prolyl-tRNA editing protein</fullName>
    </submittedName>
</protein>
<sequence length="167" mass="18796">MTAASETEALALLKEAGVSYKRYEHPALHHLGDLGAPKDFIPMKNLLLKTKKDGRFYLFLTMQERIDFKLLAKAIGTSKSQLNFASPEELFSLMAVTPGTVNPLALERDREKRIFLLVDEAVVSANQVAVHPNQNEATVVMTWPDFEKVLQELGRGYQVIPREIEDL</sequence>
<keyword evidence="2" id="KW-0648">Protein biosynthesis</keyword>
<organism evidence="4 5">
    <name type="scientific">Fructobacillus papyrifericola</name>
    <dbReference type="NCBI Taxonomy" id="2713172"/>
    <lineage>
        <taxon>Bacteria</taxon>
        <taxon>Bacillati</taxon>
        <taxon>Bacillota</taxon>
        <taxon>Bacilli</taxon>
        <taxon>Lactobacillales</taxon>
        <taxon>Lactobacillaceae</taxon>
        <taxon>Fructobacillus</taxon>
    </lineage>
</organism>
<dbReference type="Gene3D" id="3.90.960.10">
    <property type="entry name" value="YbaK/aminoacyl-tRNA synthetase-associated domain"/>
    <property type="match status" value="1"/>
</dbReference>
<proteinExistence type="inferred from homology"/>
<name>A0ABS5QRK3_9LACO</name>
<evidence type="ECO:0000259" key="3">
    <source>
        <dbReference type="Pfam" id="PF04073"/>
    </source>
</evidence>
<evidence type="ECO:0000256" key="1">
    <source>
        <dbReference type="ARBA" id="ARBA00010201"/>
    </source>
</evidence>
<dbReference type="EMBL" id="JAAMFJ010000001">
    <property type="protein sequence ID" value="MBS9335829.1"/>
    <property type="molecule type" value="Genomic_DNA"/>
</dbReference>
<evidence type="ECO:0000313" key="4">
    <source>
        <dbReference type="EMBL" id="MBS9335829.1"/>
    </source>
</evidence>
<dbReference type="PANTHER" id="PTHR31423:SF3">
    <property type="entry name" value="PROLYL-TRNA SYNTHETASE ASSOCIATED DOMAIN-CONTAINING PROTEIN 1-RELATED"/>
    <property type="match status" value="1"/>
</dbReference>
<keyword evidence="5" id="KW-1185">Reference proteome</keyword>
<dbReference type="Proteomes" id="UP000735205">
    <property type="component" value="Unassembled WGS sequence"/>
</dbReference>
<dbReference type="RefSeq" id="WP_213792397.1">
    <property type="nucleotide sequence ID" value="NZ_JAAMFJ010000001.1"/>
</dbReference>
<gene>
    <name evidence="4" type="ORF">G6R28_01075</name>
</gene>
<dbReference type="PANTHER" id="PTHR31423">
    <property type="entry name" value="YBAK DOMAIN-CONTAINING PROTEIN"/>
    <property type="match status" value="1"/>
</dbReference>
<evidence type="ECO:0000256" key="2">
    <source>
        <dbReference type="ARBA" id="ARBA00022917"/>
    </source>
</evidence>
<reference evidence="4 5" key="1">
    <citation type="submission" date="2020-02" db="EMBL/GenBank/DDBJ databases">
        <title>Fructobacillus sp. isolated from paper mulberry of Taiwan.</title>
        <authorList>
            <person name="Lin S.-T."/>
        </authorList>
    </citation>
    <scope>NUCLEOTIDE SEQUENCE [LARGE SCALE GENOMIC DNA]</scope>
    <source>
        <strain evidence="4 5">M1-21</strain>
    </source>
</reference>
<feature type="domain" description="YbaK/aminoacyl-tRNA synthetase-associated" evidence="3">
    <location>
        <begin position="43"/>
        <end position="148"/>
    </location>
</feature>
<dbReference type="InterPro" id="IPR007214">
    <property type="entry name" value="YbaK/aa-tRNA-synth-assoc-dom"/>
</dbReference>